<organism evidence="4 5">
    <name type="scientific">Imperialibacter roseus</name>
    <dbReference type="NCBI Taxonomy" id="1324217"/>
    <lineage>
        <taxon>Bacteria</taxon>
        <taxon>Pseudomonadati</taxon>
        <taxon>Bacteroidota</taxon>
        <taxon>Cytophagia</taxon>
        <taxon>Cytophagales</taxon>
        <taxon>Flammeovirgaceae</taxon>
        <taxon>Imperialibacter</taxon>
    </lineage>
</organism>
<dbReference type="Pfam" id="PF00588">
    <property type="entry name" value="SpoU_methylase"/>
    <property type="match status" value="1"/>
</dbReference>
<keyword evidence="2" id="KW-0808">Transferase</keyword>
<dbReference type="EMBL" id="CP136051">
    <property type="protein sequence ID" value="WOK06009.1"/>
    <property type="molecule type" value="Genomic_DNA"/>
</dbReference>
<accession>A0ABZ0ING8</accession>
<dbReference type="InterPro" id="IPR029028">
    <property type="entry name" value="Alpha/beta_knot_MTases"/>
</dbReference>
<evidence type="ECO:0000256" key="2">
    <source>
        <dbReference type="ARBA" id="ARBA00022679"/>
    </source>
</evidence>
<dbReference type="PANTHER" id="PTHR46429">
    <property type="entry name" value="23S RRNA (GUANOSINE-2'-O-)-METHYLTRANSFERASE RLMB"/>
    <property type="match status" value="1"/>
</dbReference>
<evidence type="ECO:0000256" key="1">
    <source>
        <dbReference type="ARBA" id="ARBA00022603"/>
    </source>
</evidence>
<dbReference type="CDD" id="cd18097">
    <property type="entry name" value="SpoU-like"/>
    <property type="match status" value="1"/>
</dbReference>
<keyword evidence="5" id="KW-1185">Reference proteome</keyword>
<dbReference type="InterPro" id="IPR001537">
    <property type="entry name" value="SpoU_MeTrfase"/>
</dbReference>
<dbReference type="PANTHER" id="PTHR46429:SF1">
    <property type="entry name" value="23S RRNA (GUANOSINE-2'-O-)-METHYLTRANSFERASE RLMB"/>
    <property type="match status" value="1"/>
</dbReference>
<dbReference type="Gene3D" id="3.40.1280.10">
    <property type="match status" value="1"/>
</dbReference>
<dbReference type="RefSeq" id="WP_317488749.1">
    <property type="nucleotide sequence ID" value="NZ_CP136051.1"/>
</dbReference>
<evidence type="ECO:0000259" key="3">
    <source>
        <dbReference type="Pfam" id="PF00588"/>
    </source>
</evidence>
<evidence type="ECO:0000313" key="5">
    <source>
        <dbReference type="Proteomes" id="UP001302349"/>
    </source>
</evidence>
<evidence type="ECO:0000313" key="4">
    <source>
        <dbReference type="EMBL" id="WOK06009.1"/>
    </source>
</evidence>
<reference evidence="4 5" key="1">
    <citation type="journal article" date="2023" name="Microbiol. Resour. Announc.">
        <title>Complete Genome Sequence of Imperialibacter roseus strain P4T.</title>
        <authorList>
            <person name="Tizabi D.R."/>
            <person name="Bachvaroff T."/>
            <person name="Hill R.T."/>
        </authorList>
    </citation>
    <scope>NUCLEOTIDE SEQUENCE [LARGE SCALE GENOMIC DNA]</scope>
    <source>
        <strain evidence="4 5">P4T</strain>
    </source>
</reference>
<dbReference type="SUPFAM" id="SSF75217">
    <property type="entry name" value="alpha/beta knot"/>
    <property type="match status" value="1"/>
</dbReference>
<sequence>MRKISNDELNRLSVDDFKTTKKFPIAVVLDNVRSMHNVGAAFRTADAFAVKKILLCGITATPPHREIHKTALGSTDTVEWKYFPTTTEAIQSLKKEGYKIFVVEQTDEKIFLQDFQPVTDEKYAFVFGHEVFGVSEEAVALADAAIEIPQFGTKHSLNITVSLGVVVWDVVSKMLKA</sequence>
<proteinExistence type="predicted"/>
<protein>
    <submittedName>
        <fullName evidence="4">RNA methyltransferase</fullName>
    </submittedName>
</protein>
<keyword evidence="1 4" id="KW-0489">Methyltransferase</keyword>
<gene>
    <name evidence="4" type="ORF">RT717_23315</name>
</gene>
<dbReference type="Proteomes" id="UP001302349">
    <property type="component" value="Chromosome"/>
</dbReference>
<dbReference type="InterPro" id="IPR029026">
    <property type="entry name" value="tRNA_m1G_MTases_N"/>
</dbReference>
<dbReference type="GO" id="GO:0032259">
    <property type="term" value="P:methylation"/>
    <property type="evidence" value="ECO:0007669"/>
    <property type="project" value="UniProtKB-KW"/>
</dbReference>
<dbReference type="InterPro" id="IPR004441">
    <property type="entry name" value="rRNA_MeTrfase_TrmH"/>
</dbReference>
<name>A0ABZ0ING8_9BACT</name>
<feature type="domain" description="tRNA/rRNA methyltransferase SpoU type" evidence="3">
    <location>
        <begin position="25"/>
        <end position="167"/>
    </location>
</feature>
<dbReference type="GO" id="GO:0008168">
    <property type="term" value="F:methyltransferase activity"/>
    <property type="evidence" value="ECO:0007669"/>
    <property type="project" value="UniProtKB-KW"/>
</dbReference>